<gene>
    <name evidence="2" type="ORF">B0T18DRAFT_428300</name>
</gene>
<sequence>MQLYIHILIILSTLCLSGMAALLDFYELPDFKGTKHSIDPKDLEPRACVNLPKDTKVSSVQFTKSPETSCCLLYRSPCLPNPLQNFTQAPGFLHQRIHAPIPSLAPFGWTDVVRSTVCLGRAACDGMQMDEREAGGWNLAVYWVDVKDLERAVWI</sequence>
<reference evidence="2" key="1">
    <citation type="submission" date="2023-06" db="EMBL/GenBank/DDBJ databases">
        <title>Genome-scale phylogeny and comparative genomics of the fungal order Sordariales.</title>
        <authorList>
            <consortium name="Lawrence Berkeley National Laboratory"/>
            <person name="Hensen N."/>
            <person name="Bonometti L."/>
            <person name="Westerberg I."/>
            <person name="Brannstrom I.O."/>
            <person name="Guillou S."/>
            <person name="Cros-Aarteil S."/>
            <person name="Calhoun S."/>
            <person name="Haridas S."/>
            <person name="Kuo A."/>
            <person name="Mondo S."/>
            <person name="Pangilinan J."/>
            <person name="Riley R."/>
            <person name="LaButti K."/>
            <person name="Andreopoulos B."/>
            <person name="Lipzen A."/>
            <person name="Chen C."/>
            <person name="Yanf M."/>
            <person name="Daum C."/>
            <person name="Ng V."/>
            <person name="Clum A."/>
            <person name="Steindorff A."/>
            <person name="Ohm R."/>
            <person name="Martin F."/>
            <person name="Silar P."/>
            <person name="Natvig D."/>
            <person name="Lalanne C."/>
            <person name="Gautier V."/>
            <person name="Ament-velasquez S.L."/>
            <person name="Kruys A."/>
            <person name="Hutchinson M.I."/>
            <person name="Powell A.J."/>
            <person name="Barry K."/>
            <person name="Miller A.N."/>
            <person name="Grigoriev I.V."/>
            <person name="Debuchy R."/>
            <person name="Gladieux P."/>
            <person name="Thoren M.H."/>
            <person name="Johannesson H."/>
        </authorList>
    </citation>
    <scope>NUCLEOTIDE SEQUENCE</scope>
    <source>
        <strain evidence="2">SMH3187-1</strain>
    </source>
</reference>
<keyword evidence="1" id="KW-0732">Signal</keyword>
<name>A0AA40F3D6_9PEZI</name>
<keyword evidence="3" id="KW-1185">Reference proteome</keyword>
<protein>
    <submittedName>
        <fullName evidence="2">Uncharacterized protein</fullName>
    </submittedName>
</protein>
<accession>A0AA40F3D6</accession>
<dbReference type="Proteomes" id="UP001172155">
    <property type="component" value="Unassembled WGS sequence"/>
</dbReference>
<comment type="caution">
    <text evidence="2">The sequence shown here is derived from an EMBL/GenBank/DDBJ whole genome shotgun (WGS) entry which is preliminary data.</text>
</comment>
<proteinExistence type="predicted"/>
<feature type="chain" id="PRO_5041259298" evidence="1">
    <location>
        <begin position="21"/>
        <end position="155"/>
    </location>
</feature>
<feature type="signal peptide" evidence="1">
    <location>
        <begin position="1"/>
        <end position="20"/>
    </location>
</feature>
<dbReference type="AlphaFoldDB" id="A0AA40F3D6"/>
<evidence type="ECO:0000313" key="2">
    <source>
        <dbReference type="EMBL" id="KAK0750339.1"/>
    </source>
</evidence>
<organism evidence="2 3">
    <name type="scientific">Schizothecium vesticola</name>
    <dbReference type="NCBI Taxonomy" id="314040"/>
    <lineage>
        <taxon>Eukaryota</taxon>
        <taxon>Fungi</taxon>
        <taxon>Dikarya</taxon>
        <taxon>Ascomycota</taxon>
        <taxon>Pezizomycotina</taxon>
        <taxon>Sordariomycetes</taxon>
        <taxon>Sordariomycetidae</taxon>
        <taxon>Sordariales</taxon>
        <taxon>Schizotheciaceae</taxon>
        <taxon>Schizothecium</taxon>
    </lineage>
</organism>
<evidence type="ECO:0000313" key="3">
    <source>
        <dbReference type="Proteomes" id="UP001172155"/>
    </source>
</evidence>
<dbReference type="EMBL" id="JAUKUD010000003">
    <property type="protein sequence ID" value="KAK0750339.1"/>
    <property type="molecule type" value="Genomic_DNA"/>
</dbReference>
<evidence type="ECO:0000256" key="1">
    <source>
        <dbReference type="SAM" id="SignalP"/>
    </source>
</evidence>